<dbReference type="Gene3D" id="3.40.50.1820">
    <property type="entry name" value="alpha/beta hydrolase"/>
    <property type="match status" value="1"/>
</dbReference>
<protein>
    <submittedName>
        <fullName evidence="4">Alpha/beta hydrolase</fullName>
    </submittedName>
</protein>
<evidence type="ECO:0000313" key="4">
    <source>
        <dbReference type="EMBL" id="BBZ79745.1"/>
    </source>
</evidence>
<dbReference type="GO" id="GO:0016787">
    <property type="term" value="F:hydrolase activity"/>
    <property type="evidence" value="ECO:0007669"/>
    <property type="project" value="UniProtKB-KW"/>
</dbReference>
<organism evidence="4 5">
    <name type="scientific">Mycolicibacterium anyangense</name>
    <dbReference type="NCBI Taxonomy" id="1431246"/>
    <lineage>
        <taxon>Bacteria</taxon>
        <taxon>Bacillati</taxon>
        <taxon>Actinomycetota</taxon>
        <taxon>Actinomycetes</taxon>
        <taxon>Mycobacteriales</taxon>
        <taxon>Mycobacteriaceae</taxon>
        <taxon>Mycolicibacterium</taxon>
    </lineage>
</organism>
<sequence length="402" mass="42862">MAADGNGTAKPQRAKGIDERLARRAEKTAERLARKADTPGLGTGRKAGLMAGVAGLSAVGTAAGVSAARAFRHRKFIQDAYAGEDFALLDADRGCVVTTSDGIPLVVREVGPITAPLTVVFAHGFCLRMGSFHFQRAALAQRWGDQVRMVFYDQRGHGQSAAAPVDTYTVTQLGQDLETILQVMVPRGPVVLVGHSMGGMTVLSHARQFPQRYGSRVVGAALISSAAEGLSRSPIGEILQNPALEAVRFAARYVPGLVHRTRGAARSVLRPILRTASFGDDSMSPSVVAFSESMIHDTPIATLVEFLHALEVHDESAALPVLARIPTMIACGDHDVLTPVKHSEEMAAVLPDTELVIVPGAGHLVQLEDPDIINDALVRLVERATPSKLVAFARRMKDRARG</sequence>
<feature type="region of interest" description="Disordered" evidence="2">
    <location>
        <begin position="1"/>
        <end position="21"/>
    </location>
</feature>
<dbReference type="InterPro" id="IPR000073">
    <property type="entry name" value="AB_hydrolase_1"/>
</dbReference>
<proteinExistence type="predicted"/>
<dbReference type="GO" id="GO:0004601">
    <property type="term" value="F:peroxidase activity"/>
    <property type="evidence" value="ECO:0007669"/>
    <property type="project" value="UniProtKB-KW"/>
</dbReference>
<evidence type="ECO:0000256" key="2">
    <source>
        <dbReference type="SAM" id="MobiDB-lite"/>
    </source>
</evidence>
<dbReference type="Pfam" id="PF00561">
    <property type="entry name" value="Abhydrolase_1"/>
    <property type="match status" value="1"/>
</dbReference>
<dbReference type="SUPFAM" id="SSF53474">
    <property type="entry name" value="alpha/beta-Hydrolases"/>
    <property type="match status" value="1"/>
</dbReference>
<dbReference type="Proteomes" id="UP000467249">
    <property type="component" value="Chromosome"/>
</dbReference>
<dbReference type="KEGG" id="many:MANY_50820"/>
<dbReference type="PANTHER" id="PTHR43433">
    <property type="entry name" value="HYDROLASE, ALPHA/BETA FOLD FAMILY PROTEIN"/>
    <property type="match status" value="1"/>
</dbReference>
<evidence type="ECO:0000313" key="5">
    <source>
        <dbReference type="Proteomes" id="UP000467249"/>
    </source>
</evidence>
<accession>A0A6N4WFZ3</accession>
<reference evidence="4 5" key="1">
    <citation type="journal article" date="2019" name="Emerg. Microbes Infect.">
        <title>Comprehensive subspecies identification of 175 nontuberculous mycobacteria species based on 7547 genomic profiles.</title>
        <authorList>
            <person name="Matsumoto Y."/>
            <person name="Kinjo T."/>
            <person name="Motooka D."/>
            <person name="Nabeya D."/>
            <person name="Jung N."/>
            <person name="Uechi K."/>
            <person name="Horii T."/>
            <person name="Iida T."/>
            <person name="Fujita J."/>
            <person name="Nakamura S."/>
        </authorList>
    </citation>
    <scope>NUCLEOTIDE SEQUENCE [LARGE SCALE GENOMIC DNA]</scope>
    <source>
        <strain evidence="4 5">JCM 30275</strain>
    </source>
</reference>
<dbReference type="InterPro" id="IPR000639">
    <property type="entry name" value="Epox_hydrolase-like"/>
</dbReference>
<keyword evidence="1" id="KW-0575">Peroxidase</keyword>
<dbReference type="PRINTS" id="PR00412">
    <property type="entry name" value="EPOXHYDRLASE"/>
</dbReference>
<evidence type="ECO:0000259" key="3">
    <source>
        <dbReference type="Pfam" id="PF00561"/>
    </source>
</evidence>
<dbReference type="InterPro" id="IPR050471">
    <property type="entry name" value="AB_hydrolase"/>
</dbReference>
<gene>
    <name evidence="4" type="ORF">MANY_50820</name>
</gene>
<keyword evidence="5" id="KW-1185">Reference proteome</keyword>
<keyword evidence="1" id="KW-0560">Oxidoreductase</keyword>
<evidence type="ECO:0000256" key="1">
    <source>
        <dbReference type="ARBA" id="ARBA00022559"/>
    </source>
</evidence>
<dbReference type="InterPro" id="IPR029058">
    <property type="entry name" value="AB_hydrolase_fold"/>
</dbReference>
<dbReference type="AlphaFoldDB" id="A0A6N4WFZ3"/>
<name>A0A6N4WFZ3_9MYCO</name>
<dbReference type="PANTHER" id="PTHR43433:SF1">
    <property type="entry name" value="BLL5160 PROTEIN"/>
    <property type="match status" value="1"/>
</dbReference>
<feature type="domain" description="AB hydrolase-1" evidence="3">
    <location>
        <begin position="118"/>
        <end position="370"/>
    </location>
</feature>
<dbReference type="EMBL" id="AP022620">
    <property type="protein sequence ID" value="BBZ79745.1"/>
    <property type="molecule type" value="Genomic_DNA"/>
</dbReference>
<keyword evidence="4" id="KW-0378">Hydrolase</keyword>